<dbReference type="Gene3D" id="3.30.70.270">
    <property type="match status" value="1"/>
</dbReference>
<dbReference type="NCBIfam" id="TIGR00254">
    <property type="entry name" value="GGDEF"/>
    <property type="match status" value="1"/>
</dbReference>
<protein>
    <recommendedName>
        <fullName evidence="4">diguanylate cyclase</fullName>
        <ecNumber evidence="4">2.7.7.65</ecNumber>
    </recommendedName>
</protein>
<keyword evidence="8" id="KW-0342">GTP-binding</keyword>
<dbReference type="RefSeq" id="WP_367593540.1">
    <property type="nucleotide sequence ID" value="NZ_JBFMVT010000001.1"/>
</dbReference>
<comment type="catalytic activity">
    <reaction evidence="10">
        <text>2 GTP = 3',3'-c-di-GMP + 2 diphosphate</text>
        <dbReference type="Rhea" id="RHEA:24898"/>
        <dbReference type="ChEBI" id="CHEBI:33019"/>
        <dbReference type="ChEBI" id="CHEBI:37565"/>
        <dbReference type="ChEBI" id="CHEBI:58805"/>
        <dbReference type="EC" id="2.7.7.65"/>
    </reaction>
</comment>
<keyword evidence="7 11" id="KW-1133">Transmembrane helix</keyword>
<dbReference type="InterPro" id="IPR033479">
    <property type="entry name" value="dCache_1"/>
</dbReference>
<evidence type="ECO:0000256" key="2">
    <source>
        <dbReference type="ARBA" id="ARBA00004651"/>
    </source>
</evidence>
<organism evidence="13 14">
    <name type="scientific">Buttiauxella gaviniae</name>
    <dbReference type="NCBI Taxonomy" id="82990"/>
    <lineage>
        <taxon>Bacteria</taxon>
        <taxon>Pseudomonadati</taxon>
        <taxon>Pseudomonadota</taxon>
        <taxon>Gammaproteobacteria</taxon>
        <taxon>Enterobacterales</taxon>
        <taxon>Enterobacteriaceae</taxon>
        <taxon>Buttiauxella</taxon>
    </lineage>
</organism>
<comment type="pathway">
    <text evidence="3">Purine metabolism; 3',5'-cyclic di-GMP biosynthesis.</text>
</comment>
<dbReference type="InterPro" id="IPR050469">
    <property type="entry name" value="Diguanylate_Cyclase"/>
</dbReference>
<dbReference type="EMBL" id="JBFMVT010000001">
    <property type="protein sequence ID" value="MEW7311166.1"/>
    <property type="molecule type" value="Genomic_DNA"/>
</dbReference>
<dbReference type="Proteomes" id="UP001555342">
    <property type="component" value="Unassembled WGS sequence"/>
</dbReference>
<gene>
    <name evidence="13" type="ORF">AB1E22_00230</name>
</gene>
<dbReference type="Gene3D" id="3.30.450.20">
    <property type="entry name" value="PAS domain"/>
    <property type="match status" value="2"/>
</dbReference>
<accession>A0ABV3NNP4</accession>
<comment type="subcellular location">
    <subcellularLocation>
        <location evidence="2">Cell membrane</location>
        <topology evidence="2">Multi-pass membrane protein</topology>
    </subcellularLocation>
</comment>
<keyword evidence="5" id="KW-1003">Cell membrane</keyword>
<dbReference type="CDD" id="cd18773">
    <property type="entry name" value="PDC1_HK_sensor"/>
    <property type="match status" value="1"/>
</dbReference>
<evidence type="ECO:0000256" key="10">
    <source>
        <dbReference type="ARBA" id="ARBA00034247"/>
    </source>
</evidence>
<dbReference type="EC" id="2.7.7.65" evidence="4"/>
<dbReference type="PROSITE" id="PS50887">
    <property type="entry name" value="GGDEF"/>
    <property type="match status" value="1"/>
</dbReference>
<dbReference type="CDD" id="cd01949">
    <property type="entry name" value="GGDEF"/>
    <property type="match status" value="1"/>
</dbReference>
<feature type="domain" description="GGDEF" evidence="12">
    <location>
        <begin position="378"/>
        <end position="508"/>
    </location>
</feature>
<keyword evidence="14" id="KW-1185">Reference proteome</keyword>
<evidence type="ECO:0000256" key="1">
    <source>
        <dbReference type="ARBA" id="ARBA00001946"/>
    </source>
</evidence>
<evidence type="ECO:0000256" key="8">
    <source>
        <dbReference type="ARBA" id="ARBA00023134"/>
    </source>
</evidence>
<dbReference type="InterPro" id="IPR000160">
    <property type="entry name" value="GGDEF_dom"/>
</dbReference>
<comment type="caution">
    <text evidence="13">The sequence shown here is derived from an EMBL/GenBank/DDBJ whole genome shotgun (WGS) entry which is preliminary data.</text>
</comment>
<keyword evidence="13" id="KW-0548">Nucleotidyltransferase</keyword>
<dbReference type="SUPFAM" id="SSF55073">
    <property type="entry name" value="Nucleotide cyclase"/>
    <property type="match status" value="1"/>
</dbReference>
<feature type="transmembrane region" description="Helical" evidence="11">
    <location>
        <begin position="285"/>
        <end position="308"/>
    </location>
</feature>
<reference evidence="13 14" key="1">
    <citation type="submission" date="2024-07" db="EMBL/GenBank/DDBJ databases">
        <authorList>
            <person name="Wang L."/>
        </authorList>
    </citation>
    <scope>NUCLEOTIDE SEQUENCE [LARGE SCALE GENOMIC DNA]</scope>
    <source>
        <strain evidence="13 14">WL359</strain>
    </source>
</reference>
<keyword evidence="6 11" id="KW-0812">Transmembrane</keyword>
<dbReference type="GO" id="GO:0052621">
    <property type="term" value="F:diguanylate cyclase activity"/>
    <property type="evidence" value="ECO:0007669"/>
    <property type="project" value="UniProtKB-EC"/>
</dbReference>
<evidence type="ECO:0000313" key="14">
    <source>
        <dbReference type="Proteomes" id="UP001555342"/>
    </source>
</evidence>
<dbReference type="Pfam" id="PF00990">
    <property type="entry name" value="GGDEF"/>
    <property type="match status" value="1"/>
</dbReference>
<evidence type="ECO:0000256" key="5">
    <source>
        <dbReference type="ARBA" id="ARBA00022475"/>
    </source>
</evidence>
<name>A0ABV3NNP4_9ENTR</name>
<keyword evidence="9 11" id="KW-0472">Membrane</keyword>
<dbReference type="Pfam" id="PF02743">
    <property type="entry name" value="dCache_1"/>
    <property type="match status" value="1"/>
</dbReference>
<evidence type="ECO:0000256" key="7">
    <source>
        <dbReference type="ARBA" id="ARBA00022989"/>
    </source>
</evidence>
<evidence type="ECO:0000256" key="11">
    <source>
        <dbReference type="SAM" id="Phobius"/>
    </source>
</evidence>
<feature type="transmembrane region" description="Helical" evidence="11">
    <location>
        <begin position="12"/>
        <end position="32"/>
    </location>
</feature>
<dbReference type="InterPro" id="IPR043128">
    <property type="entry name" value="Rev_trsase/Diguanyl_cyclase"/>
</dbReference>
<proteinExistence type="predicted"/>
<keyword evidence="13" id="KW-0808">Transferase</keyword>
<dbReference type="InterPro" id="IPR029787">
    <property type="entry name" value="Nucleotide_cyclase"/>
</dbReference>
<sequence>MLTLSSKKALTIMVTVVLAPFVFISMYSFFYIKTNTKNHFNETLFRFTSNSAHHYIEVPVLKTNTLINSLSGLMNKHDIADYILPGKSELDLLMPFLVDSNKSLASVLISDDRDNYKVYPPMKLINYKPSKRPWYHREGLKDQVFYSQPYLSANNTSANNNSRRVICASMNLFGSHSEFIGNISFDLNFISMSNNMKGLITPYGGHFKVAAMDGTVIMSPDVKNIFFTTVPVAWIKEAKGFRGYFTDNIKKKVVFYQTYQNPDWIAFTDVDLTEYNNLLNNSYKFLTYIILGCIGCYILMALTFRVYFKKWINVLYANINDHESKEFPSNLEGLCLGLIKKNETLKQAVHTASIDALTNVGSRRVFDEKIRKLTESKSCFHLAMIDLDNFKKINDTFGHQMGDIVLQQVSQAGLDHLQGTHSLYRFGGEELVAIFEDITFSECYEIIDNWRDTISCKKWREQILSVTFSCGIARSEDYGTMEEIIAAADRSLYQAKRAGKNCVYPPLN</sequence>
<comment type="cofactor">
    <cofactor evidence="1">
        <name>Mg(2+)</name>
        <dbReference type="ChEBI" id="CHEBI:18420"/>
    </cofactor>
</comment>
<evidence type="ECO:0000256" key="3">
    <source>
        <dbReference type="ARBA" id="ARBA00004665"/>
    </source>
</evidence>
<evidence type="ECO:0000313" key="13">
    <source>
        <dbReference type="EMBL" id="MEW7311166.1"/>
    </source>
</evidence>
<evidence type="ECO:0000259" key="12">
    <source>
        <dbReference type="PROSITE" id="PS50887"/>
    </source>
</evidence>
<evidence type="ECO:0000256" key="9">
    <source>
        <dbReference type="ARBA" id="ARBA00023136"/>
    </source>
</evidence>
<evidence type="ECO:0000256" key="6">
    <source>
        <dbReference type="ARBA" id="ARBA00022692"/>
    </source>
</evidence>
<dbReference type="PANTHER" id="PTHR45138:SF9">
    <property type="entry name" value="DIGUANYLATE CYCLASE DGCM-RELATED"/>
    <property type="match status" value="1"/>
</dbReference>
<dbReference type="PANTHER" id="PTHR45138">
    <property type="entry name" value="REGULATORY COMPONENTS OF SENSORY TRANSDUCTION SYSTEM"/>
    <property type="match status" value="1"/>
</dbReference>
<keyword evidence="8" id="KW-0547">Nucleotide-binding</keyword>
<dbReference type="SMART" id="SM00267">
    <property type="entry name" value="GGDEF"/>
    <property type="match status" value="1"/>
</dbReference>
<evidence type="ECO:0000256" key="4">
    <source>
        <dbReference type="ARBA" id="ARBA00012528"/>
    </source>
</evidence>